<evidence type="ECO:0000256" key="3">
    <source>
        <dbReference type="ARBA" id="ARBA00023125"/>
    </source>
</evidence>
<proteinExistence type="inferred from homology"/>
<dbReference type="CDD" id="cd08440">
    <property type="entry name" value="PBP2_LTTR_like_4"/>
    <property type="match status" value="1"/>
</dbReference>
<evidence type="ECO:0000256" key="4">
    <source>
        <dbReference type="ARBA" id="ARBA00023163"/>
    </source>
</evidence>
<keyword evidence="3" id="KW-0238">DNA-binding</keyword>
<feature type="domain" description="HTH lysR-type" evidence="5">
    <location>
        <begin position="5"/>
        <end position="62"/>
    </location>
</feature>
<dbReference type="InterPro" id="IPR050950">
    <property type="entry name" value="HTH-type_LysR_regulators"/>
</dbReference>
<dbReference type="RefSeq" id="WP_082629537.1">
    <property type="nucleotide sequence ID" value="NZ_JABWQI010000015.1"/>
</dbReference>
<dbReference type="Pfam" id="PF03466">
    <property type="entry name" value="LysR_substrate"/>
    <property type="match status" value="1"/>
</dbReference>
<dbReference type="PANTHER" id="PTHR30419">
    <property type="entry name" value="HTH-TYPE TRANSCRIPTIONAL REGULATOR YBHD"/>
    <property type="match status" value="1"/>
</dbReference>
<dbReference type="InterPro" id="IPR000847">
    <property type="entry name" value="LysR_HTH_N"/>
</dbReference>
<protein>
    <submittedName>
        <fullName evidence="6">LysR family transcriptional regulator</fullName>
    </submittedName>
</protein>
<evidence type="ECO:0000256" key="2">
    <source>
        <dbReference type="ARBA" id="ARBA00023015"/>
    </source>
</evidence>
<dbReference type="EMBL" id="JAEILM010000036">
    <property type="protein sequence ID" value="MBI6633418.1"/>
    <property type="molecule type" value="Genomic_DNA"/>
</dbReference>
<comment type="caution">
    <text evidence="6">The sequence shown here is derived from an EMBL/GenBank/DDBJ whole genome shotgun (WGS) entry which is preliminary data.</text>
</comment>
<accession>A0ABS0UZE9</accession>
<keyword evidence="2" id="KW-0805">Transcription regulation</keyword>
<evidence type="ECO:0000256" key="1">
    <source>
        <dbReference type="ARBA" id="ARBA00009437"/>
    </source>
</evidence>
<gene>
    <name evidence="6" type="ORF">YA0871_12140</name>
</gene>
<dbReference type="Proteomes" id="UP000607562">
    <property type="component" value="Unassembled WGS sequence"/>
</dbReference>
<evidence type="ECO:0000259" key="5">
    <source>
        <dbReference type="PROSITE" id="PS50931"/>
    </source>
</evidence>
<dbReference type="InterPro" id="IPR005119">
    <property type="entry name" value="LysR_subst-bd"/>
</dbReference>
<evidence type="ECO:0000313" key="7">
    <source>
        <dbReference type="Proteomes" id="UP000607562"/>
    </source>
</evidence>
<dbReference type="Pfam" id="PF00126">
    <property type="entry name" value="HTH_1"/>
    <property type="match status" value="1"/>
</dbReference>
<dbReference type="PROSITE" id="PS50931">
    <property type="entry name" value="HTH_LYSR"/>
    <property type="match status" value="1"/>
</dbReference>
<keyword evidence="4" id="KW-0804">Transcription</keyword>
<name>A0ABS0UZE9_9PSED</name>
<organism evidence="6 7">
    <name type="scientific">Pseudomonas paralactis</name>
    <dbReference type="NCBI Taxonomy" id="1615673"/>
    <lineage>
        <taxon>Bacteria</taxon>
        <taxon>Pseudomonadati</taxon>
        <taxon>Pseudomonadota</taxon>
        <taxon>Gammaproteobacteria</taxon>
        <taxon>Pseudomonadales</taxon>
        <taxon>Pseudomonadaceae</taxon>
        <taxon>Pseudomonas</taxon>
    </lineage>
</organism>
<keyword evidence="7" id="KW-1185">Reference proteome</keyword>
<dbReference type="InterPro" id="IPR036390">
    <property type="entry name" value="WH_DNA-bd_sf"/>
</dbReference>
<dbReference type="PANTHER" id="PTHR30419:SF8">
    <property type="entry name" value="NITROGEN ASSIMILATION TRANSCRIPTIONAL ACTIVATOR-RELATED"/>
    <property type="match status" value="1"/>
</dbReference>
<comment type="similarity">
    <text evidence="1">Belongs to the LysR transcriptional regulatory family.</text>
</comment>
<dbReference type="Gene3D" id="3.40.190.10">
    <property type="entry name" value="Periplasmic binding protein-like II"/>
    <property type="match status" value="2"/>
</dbReference>
<evidence type="ECO:0000313" key="6">
    <source>
        <dbReference type="EMBL" id="MBI6633418.1"/>
    </source>
</evidence>
<dbReference type="SUPFAM" id="SSF53850">
    <property type="entry name" value="Periplasmic binding protein-like II"/>
    <property type="match status" value="1"/>
</dbReference>
<reference evidence="6 7" key="1">
    <citation type="submission" date="2020-12" db="EMBL/GenBank/DDBJ databases">
        <title>Comparative genomic insights into the epidemiology and virulence of plant pathogenic Pseudomonads from Turkey.</title>
        <authorList>
            <person name="Dillon M."/>
            <person name="Ruiz-Bedoya T."/>
            <person name="Bendalovic-Torma C."/>
            <person name="Guttman K.M."/>
            <person name="Kwak H."/>
            <person name="Middleton M.A."/>
            <person name="Wang P.W."/>
            <person name="Horuz S."/>
            <person name="Aysan Y."/>
            <person name="Guttman D.S."/>
        </authorList>
    </citation>
    <scope>NUCLEOTIDE SEQUENCE [LARGE SCALE GENOMIC DNA]</scope>
    <source>
        <strain evidence="6 7">Marul_2_1</strain>
    </source>
</reference>
<dbReference type="InterPro" id="IPR036388">
    <property type="entry name" value="WH-like_DNA-bd_sf"/>
</dbReference>
<dbReference type="Gene3D" id="1.10.10.10">
    <property type="entry name" value="Winged helix-like DNA-binding domain superfamily/Winged helix DNA-binding domain"/>
    <property type="match status" value="1"/>
</dbReference>
<sequence length="312" mass="34363">MPITPTLRQLEIFRTLGRTQNFSRAAEALHMSQPALSQAVSQMEIVIGTALFVRTKRAVSITPAGQRFLIRVDAILNELGEALTELSKDSDPRNGRVDVACLSSVATRLLPRAVSLFRKSFPGAVVRVRDEDPDGIISRVKSGAVDFAFSAMFEEDGGVVFEPVIQDVLHFVCRADHPLAQKEKVEWSDIASFDVVALAQGSGIRRLIDRQFPTGGVFSHSTYEVSRIPSILEILEQSDCVSVLPALAFAYPGASEKFHHRPMCDPVIIRDIGFILPNTPLSATAQAFKVTLTQSLEAQSQLPFRGVTFWKR</sequence>
<dbReference type="SUPFAM" id="SSF46785">
    <property type="entry name" value="Winged helix' DNA-binding domain"/>
    <property type="match status" value="1"/>
</dbReference>
<dbReference type="PRINTS" id="PR00039">
    <property type="entry name" value="HTHLYSR"/>
</dbReference>